<keyword evidence="1" id="KW-1133">Transmembrane helix</keyword>
<dbReference type="InterPro" id="IPR021529">
    <property type="entry name" value="DUF2798"/>
</dbReference>
<name>A0A4R3NQ56_9GAMM</name>
<proteinExistence type="predicted"/>
<dbReference type="RefSeq" id="WP_132494601.1">
    <property type="nucleotide sequence ID" value="NZ_SMAS01000001.1"/>
</dbReference>
<keyword evidence="1" id="KW-0812">Transmembrane</keyword>
<feature type="transmembrane region" description="Helical" evidence="1">
    <location>
        <begin position="20"/>
        <end position="40"/>
    </location>
</feature>
<gene>
    <name evidence="2" type="ORF">EC835_101346</name>
</gene>
<sequence>MSYQDRNYVLGIPKLPMRALFFLVPFFLSLVMSGIVSLISTLRALGFTSEIYAPWISSWAISWMIAFPTVLFVLPIARRVSLLFVKQA</sequence>
<accession>A0A4R3NQ56</accession>
<evidence type="ECO:0000256" key="1">
    <source>
        <dbReference type="SAM" id="Phobius"/>
    </source>
</evidence>
<reference evidence="2 3" key="1">
    <citation type="submission" date="2019-03" db="EMBL/GenBank/DDBJ databases">
        <title>Genomic analyses of the natural microbiome of Caenorhabditis elegans.</title>
        <authorList>
            <person name="Samuel B."/>
        </authorList>
    </citation>
    <scope>NUCLEOTIDE SEQUENCE [LARGE SCALE GENOMIC DNA]</scope>
    <source>
        <strain evidence="2 3">JUb102</strain>
    </source>
</reference>
<comment type="caution">
    <text evidence="2">The sequence shown here is derived from an EMBL/GenBank/DDBJ whole genome shotgun (WGS) entry which is preliminary data.</text>
</comment>
<dbReference type="AlphaFoldDB" id="A0A4R3NQ56"/>
<feature type="transmembrane region" description="Helical" evidence="1">
    <location>
        <begin position="52"/>
        <end position="77"/>
    </location>
</feature>
<dbReference type="Pfam" id="PF11391">
    <property type="entry name" value="DUF2798"/>
    <property type="match status" value="1"/>
</dbReference>
<evidence type="ECO:0000313" key="3">
    <source>
        <dbReference type="Proteomes" id="UP000295055"/>
    </source>
</evidence>
<dbReference type="OrthoDB" id="4557675at2"/>
<dbReference type="Proteomes" id="UP000295055">
    <property type="component" value="Unassembled WGS sequence"/>
</dbReference>
<keyword evidence="1" id="KW-0472">Membrane</keyword>
<evidence type="ECO:0000313" key="2">
    <source>
        <dbReference type="EMBL" id="TCT38347.1"/>
    </source>
</evidence>
<dbReference type="EMBL" id="SMAS01000001">
    <property type="protein sequence ID" value="TCT38347.1"/>
    <property type="molecule type" value="Genomic_DNA"/>
</dbReference>
<organism evidence="2 3">
    <name type="scientific">Providencia alcalifaciens</name>
    <dbReference type="NCBI Taxonomy" id="126385"/>
    <lineage>
        <taxon>Bacteria</taxon>
        <taxon>Pseudomonadati</taxon>
        <taxon>Pseudomonadota</taxon>
        <taxon>Gammaproteobacteria</taxon>
        <taxon>Enterobacterales</taxon>
        <taxon>Morganellaceae</taxon>
        <taxon>Providencia</taxon>
    </lineage>
</organism>
<protein>
    <submittedName>
        <fullName evidence="2">Uncharacterized protein DUF2798</fullName>
    </submittedName>
</protein>